<dbReference type="CDD" id="cd07989">
    <property type="entry name" value="LPLAT_AGPAT-like"/>
    <property type="match status" value="1"/>
</dbReference>
<dbReference type="GO" id="GO:0003841">
    <property type="term" value="F:1-acylglycerol-3-phosphate O-acyltransferase activity"/>
    <property type="evidence" value="ECO:0007669"/>
    <property type="project" value="TreeGrafter"/>
</dbReference>
<dbReference type="PANTHER" id="PTHR10434:SF64">
    <property type="entry name" value="1-ACYL-SN-GLYCEROL-3-PHOSPHATE ACYLTRANSFERASE-RELATED"/>
    <property type="match status" value="1"/>
</dbReference>
<dbReference type="RefSeq" id="WP_010370672.1">
    <property type="nucleotide sequence ID" value="NZ_AKBN02000008.1"/>
</dbReference>
<protein>
    <submittedName>
        <fullName evidence="6">Acetyltransferase</fullName>
    </submittedName>
</protein>
<dbReference type="GO" id="GO:0006654">
    <property type="term" value="P:phosphatidic acid biosynthetic process"/>
    <property type="evidence" value="ECO:0007669"/>
    <property type="project" value="TreeGrafter"/>
</dbReference>
<name>A0A836ZRL1_XANVA</name>
<accession>A0A836ZRL1</accession>
<keyword evidence="3 6" id="KW-0808">Transferase</keyword>
<dbReference type="PANTHER" id="PTHR10434">
    <property type="entry name" value="1-ACYL-SN-GLYCEROL-3-PHOSPHATE ACYLTRANSFERASE"/>
    <property type="match status" value="1"/>
</dbReference>
<evidence type="ECO:0000256" key="5">
    <source>
        <dbReference type="ARBA" id="ARBA00023315"/>
    </source>
</evidence>
<comment type="pathway">
    <text evidence="1">Lipid metabolism.</text>
</comment>
<gene>
    <name evidence="6" type="ORF">A11K_0126860</name>
</gene>
<dbReference type="InterPro" id="IPR002123">
    <property type="entry name" value="Plipid/glycerol_acylTrfase"/>
</dbReference>
<sequence length="299" mass="33186">MEQRRPLPALRGSHAAVTMLALPSPVTGSVRRMSESSLYATRDAGGALRLLRYLYRVPLLLLHVCLCLPVTVLCVMAPPLARIRVGHDDTLDELMIRWWQGNLMRVFGFRLRHFGTPLPGATLFVANHVSWVDISMLHSQRVMGFVAKREIAGWPLVGWLATKGQTIFHQRGNTESMGGVLQEMLLRLQSGKPVGVFPEGRTRSGTEVGLFHARIFQAAVEAGVPVQPVALRYGVRGSAQAVVAFGERESFFANIVRLLGEPSRLAEVHFLEPIRALDIEGRRRLADISRQRIIAAMES</sequence>
<dbReference type="SUPFAM" id="SSF69593">
    <property type="entry name" value="Glycerol-3-phosphate (1)-acyltransferase"/>
    <property type="match status" value="1"/>
</dbReference>
<dbReference type="Pfam" id="PF01553">
    <property type="entry name" value="Acyltransferase"/>
    <property type="match status" value="1"/>
</dbReference>
<organism evidence="6">
    <name type="scientific">Xanthomonas vasicola pv. vasculorum NCPPB 890</name>
    <dbReference type="NCBI Taxonomy" id="1184265"/>
    <lineage>
        <taxon>Bacteria</taxon>
        <taxon>Pseudomonadati</taxon>
        <taxon>Pseudomonadota</taxon>
        <taxon>Gammaproteobacteria</taxon>
        <taxon>Lysobacterales</taxon>
        <taxon>Lysobacteraceae</taxon>
        <taxon>Xanthomonas</taxon>
    </lineage>
</organism>
<dbReference type="EMBL" id="AKBN01001931">
    <property type="protein sequence ID" value="KEZ99692.1"/>
    <property type="molecule type" value="Genomic_DNA"/>
</dbReference>
<evidence type="ECO:0000313" key="6">
    <source>
        <dbReference type="EMBL" id="KEZ99692.1"/>
    </source>
</evidence>
<evidence type="ECO:0000256" key="3">
    <source>
        <dbReference type="ARBA" id="ARBA00022679"/>
    </source>
</evidence>
<dbReference type="GeneID" id="69688167"/>
<reference evidence="6" key="1">
    <citation type="submission" date="2012-05" db="EMBL/GenBank/DDBJ databases">
        <authorList>
            <person name="Studholme D.J."/>
            <person name="Wasukira A."/>
            <person name="Grant M."/>
        </authorList>
    </citation>
    <scope>NUCLEOTIDE SEQUENCE [LARGE SCALE GENOMIC DNA]</scope>
    <source>
        <strain evidence="6">NCPPB 890</strain>
    </source>
</reference>
<keyword evidence="2" id="KW-0444">Lipid biosynthesis</keyword>
<dbReference type="AlphaFoldDB" id="A0A836ZRL1"/>
<dbReference type="SMART" id="SM00563">
    <property type="entry name" value="PlsC"/>
    <property type="match status" value="1"/>
</dbReference>
<proteinExistence type="predicted"/>
<comment type="caution">
    <text evidence="6">The sequence shown here is derived from an EMBL/GenBank/DDBJ whole genome shotgun (WGS) entry which is preliminary data.</text>
</comment>
<evidence type="ECO:0000256" key="1">
    <source>
        <dbReference type="ARBA" id="ARBA00005189"/>
    </source>
</evidence>
<evidence type="ECO:0000256" key="4">
    <source>
        <dbReference type="ARBA" id="ARBA00023098"/>
    </source>
</evidence>
<evidence type="ECO:0000256" key="2">
    <source>
        <dbReference type="ARBA" id="ARBA00022516"/>
    </source>
</evidence>
<keyword evidence="5" id="KW-0012">Acyltransferase</keyword>
<keyword evidence="4" id="KW-0443">Lipid metabolism</keyword>